<feature type="transmembrane region" description="Helical" evidence="6">
    <location>
        <begin position="241"/>
        <end position="259"/>
    </location>
</feature>
<dbReference type="GO" id="GO:0005886">
    <property type="term" value="C:plasma membrane"/>
    <property type="evidence" value="ECO:0007669"/>
    <property type="project" value="UniProtKB-SubCell"/>
</dbReference>
<evidence type="ECO:0000256" key="2">
    <source>
        <dbReference type="ARBA" id="ARBA00022692"/>
    </source>
</evidence>
<dbReference type="Pfam" id="PF00528">
    <property type="entry name" value="BPD_transp_1"/>
    <property type="match status" value="1"/>
</dbReference>
<evidence type="ECO:0000256" key="5">
    <source>
        <dbReference type="ARBA" id="ARBA00023136"/>
    </source>
</evidence>
<keyword evidence="2 6" id="KW-0812">Transmembrane</keyword>
<dbReference type="RefSeq" id="WP_124934568.1">
    <property type="nucleotide sequence ID" value="NZ_RQZC01000026.1"/>
</dbReference>
<keyword evidence="10" id="KW-1185">Reference proteome</keyword>
<name>A0A3P1UUB9_9ACTO</name>
<reference evidence="9 10" key="1">
    <citation type="submission" date="2018-11" db="EMBL/GenBank/DDBJ databases">
        <title>Genomes From Bacteria Associated with the Canine Oral Cavity: a Test Case for Automated Genome-Based Taxonomic Assignment.</title>
        <authorList>
            <person name="Coil D.A."/>
            <person name="Jospin G."/>
            <person name="Darling A.E."/>
            <person name="Wallis C."/>
            <person name="Davis I.J."/>
            <person name="Harris S."/>
            <person name="Eisen J.A."/>
            <person name="Holcombe L.J."/>
            <person name="O'Flynn C."/>
        </authorList>
    </citation>
    <scope>NUCLEOTIDE SEQUENCE [LARGE SCALE GENOMIC DNA]</scope>
    <source>
        <strain evidence="9 10">OH5050</strain>
    </source>
</reference>
<evidence type="ECO:0000256" key="4">
    <source>
        <dbReference type="ARBA" id="ARBA00022989"/>
    </source>
</evidence>
<evidence type="ECO:0000256" key="6">
    <source>
        <dbReference type="RuleBase" id="RU363032"/>
    </source>
</evidence>
<comment type="subcellular location">
    <subcellularLocation>
        <location evidence="6">Cell membrane</location>
        <topology evidence="6">Multi-pass membrane protein</topology>
    </subcellularLocation>
    <subcellularLocation>
        <location evidence="1">Membrane</location>
        <topology evidence="1">Multi-pass membrane protein</topology>
    </subcellularLocation>
</comment>
<gene>
    <name evidence="9" type="ORF">EII10_11165</name>
</gene>
<dbReference type="PROSITE" id="PS50928">
    <property type="entry name" value="ABC_TM1"/>
    <property type="match status" value="1"/>
</dbReference>
<dbReference type="AlphaFoldDB" id="A0A3P1UUB9"/>
<dbReference type="InterPro" id="IPR035906">
    <property type="entry name" value="MetI-like_sf"/>
</dbReference>
<comment type="caution">
    <text evidence="9">The sequence shown here is derived from an EMBL/GenBank/DDBJ whole genome shotgun (WGS) entry which is preliminary data.</text>
</comment>
<keyword evidence="6" id="KW-0813">Transport</keyword>
<evidence type="ECO:0000259" key="8">
    <source>
        <dbReference type="PROSITE" id="PS50928"/>
    </source>
</evidence>
<evidence type="ECO:0000256" key="7">
    <source>
        <dbReference type="SAM" id="MobiDB-lite"/>
    </source>
</evidence>
<feature type="region of interest" description="Disordered" evidence="7">
    <location>
        <begin position="1"/>
        <end position="21"/>
    </location>
</feature>
<keyword evidence="4 6" id="KW-1133">Transmembrane helix</keyword>
<feature type="domain" description="ABC transmembrane type-1" evidence="8">
    <location>
        <begin position="80"/>
        <end position="287"/>
    </location>
</feature>
<feature type="transmembrane region" description="Helical" evidence="6">
    <location>
        <begin position="77"/>
        <end position="99"/>
    </location>
</feature>
<dbReference type="CDD" id="cd06261">
    <property type="entry name" value="TM_PBP2"/>
    <property type="match status" value="1"/>
</dbReference>
<feature type="transmembrane region" description="Helical" evidence="6">
    <location>
        <begin position="39"/>
        <end position="57"/>
    </location>
</feature>
<evidence type="ECO:0000256" key="3">
    <source>
        <dbReference type="ARBA" id="ARBA00022970"/>
    </source>
</evidence>
<feature type="compositionally biased region" description="Low complexity" evidence="7">
    <location>
        <begin position="1"/>
        <end position="18"/>
    </location>
</feature>
<protein>
    <submittedName>
        <fullName evidence="9">Amino acid ABC transporter permease</fullName>
    </submittedName>
</protein>
<dbReference type="PANTHER" id="PTHR30614:SF0">
    <property type="entry name" value="L-CYSTINE TRANSPORT SYSTEM PERMEASE PROTEIN TCYL"/>
    <property type="match status" value="1"/>
</dbReference>
<dbReference type="InterPro" id="IPR000515">
    <property type="entry name" value="MetI-like"/>
</dbReference>
<comment type="similarity">
    <text evidence="6">Belongs to the binding-protein-dependent transport system permease family.</text>
</comment>
<proteinExistence type="inferred from homology"/>
<dbReference type="Gene3D" id="1.10.3720.10">
    <property type="entry name" value="MetI-like"/>
    <property type="match status" value="1"/>
</dbReference>
<feature type="transmembrane region" description="Helical" evidence="6">
    <location>
        <begin position="111"/>
        <end position="135"/>
    </location>
</feature>
<keyword evidence="3" id="KW-0029">Amino-acid transport</keyword>
<feature type="transmembrane region" description="Helical" evidence="6">
    <location>
        <begin position="265"/>
        <end position="286"/>
    </location>
</feature>
<keyword evidence="5 6" id="KW-0472">Membrane</keyword>
<accession>A0A3P1UUB9</accession>
<dbReference type="PANTHER" id="PTHR30614">
    <property type="entry name" value="MEMBRANE COMPONENT OF AMINO ACID ABC TRANSPORTER"/>
    <property type="match status" value="1"/>
</dbReference>
<feature type="transmembrane region" description="Helical" evidence="6">
    <location>
        <begin position="155"/>
        <end position="177"/>
    </location>
</feature>
<evidence type="ECO:0000313" key="9">
    <source>
        <dbReference type="EMBL" id="RRD24796.1"/>
    </source>
</evidence>
<dbReference type="GO" id="GO:0055085">
    <property type="term" value="P:transmembrane transport"/>
    <property type="evidence" value="ECO:0007669"/>
    <property type="project" value="InterPro"/>
</dbReference>
<dbReference type="InterPro" id="IPR043429">
    <property type="entry name" value="ArtM/GltK/GlnP/TcyL/YhdX-like"/>
</dbReference>
<dbReference type="Proteomes" id="UP000271272">
    <property type="component" value="Unassembled WGS sequence"/>
</dbReference>
<evidence type="ECO:0000256" key="1">
    <source>
        <dbReference type="ARBA" id="ARBA00004141"/>
    </source>
</evidence>
<organism evidence="9 10">
    <name type="scientific">Actinomyces bowdenii</name>
    <dbReference type="NCBI Taxonomy" id="131109"/>
    <lineage>
        <taxon>Bacteria</taxon>
        <taxon>Bacillati</taxon>
        <taxon>Actinomycetota</taxon>
        <taxon>Actinomycetes</taxon>
        <taxon>Actinomycetales</taxon>
        <taxon>Actinomycetaceae</taxon>
        <taxon>Actinomyces</taxon>
    </lineage>
</organism>
<dbReference type="OrthoDB" id="92598at2"/>
<dbReference type="GO" id="GO:0006865">
    <property type="term" value="P:amino acid transport"/>
    <property type="evidence" value="ECO:0007669"/>
    <property type="project" value="UniProtKB-KW"/>
</dbReference>
<dbReference type="EMBL" id="RQZC01000026">
    <property type="protein sequence ID" value="RRD24796.1"/>
    <property type="molecule type" value="Genomic_DNA"/>
</dbReference>
<evidence type="ECO:0000313" key="10">
    <source>
        <dbReference type="Proteomes" id="UP000271272"/>
    </source>
</evidence>
<dbReference type="SUPFAM" id="SSF161098">
    <property type="entry name" value="MetI-like"/>
    <property type="match status" value="1"/>
</dbReference>
<sequence length="335" mass="36729">MGAASGTTGAGTRPAPAAEDSRSTIVLNNPKPVPRPGTWISAAIVAVLGAMLLNALITNEKFHWDTVWFFFREVRVIAAVGWTLLLTFMAMGIGIVLAVTTAIMRQSSNPVLRVVSLAYLWFFRGTPIYTQLVFWGALSALYQHLSLGVPFGPELLTFKTTTVFTPFVAAVLGLGINEGAYLSEIVRSGLNSVDRGQSEAARALGMGKGQILRRIILPQAMRVIVPPTGNETISMLKTTSLVLAVPFTLDLTFVTNAYASWTYQTIPLLLVAAIWYIIITSILMVCQHYIERYYGRGFESGRDPRRGARRSLSARQQAILDAHTTKDDPFLEYTP</sequence>